<dbReference type="KEGG" id="dmm:dnm_058000"/>
<dbReference type="Proteomes" id="UP000663722">
    <property type="component" value="Chromosome"/>
</dbReference>
<reference evidence="1" key="1">
    <citation type="journal article" date="2021" name="Microb. Physiol.">
        <title>Proteogenomic Insights into the Physiology of Marine, Sulfate-Reducing, Filamentous Desulfonema limicola and Desulfonema magnum.</title>
        <authorList>
            <person name="Schnaars V."/>
            <person name="Wohlbrand L."/>
            <person name="Scheve S."/>
            <person name="Hinrichs C."/>
            <person name="Reinhardt R."/>
            <person name="Rabus R."/>
        </authorList>
    </citation>
    <scope>NUCLEOTIDE SEQUENCE</scope>
    <source>
        <strain evidence="1">4be13</strain>
    </source>
</reference>
<protein>
    <submittedName>
        <fullName evidence="1">Uncharacterized protein</fullName>
    </submittedName>
</protein>
<accession>A0A975GR74</accession>
<organism evidence="1 2">
    <name type="scientific">Desulfonema magnum</name>
    <dbReference type="NCBI Taxonomy" id="45655"/>
    <lineage>
        <taxon>Bacteria</taxon>
        <taxon>Pseudomonadati</taxon>
        <taxon>Thermodesulfobacteriota</taxon>
        <taxon>Desulfobacteria</taxon>
        <taxon>Desulfobacterales</taxon>
        <taxon>Desulfococcaceae</taxon>
        <taxon>Desulfonema</taxon>
    </lineage>
</organism>
<gene>
    <name evidence="1" type="ORF">dnm_058000</name>
</gene>
<dbReference type="AlphaFoldDB" id="A0A975GR74"/>
<evidence type="ECO:0000313" key="2">
    <source>
        <dbReference type="Proteomes" id="UP000663722"/>
    </source>
</evidence>
<sequence length="70" mass="8170">MKQLLNRFLLLFSKKHFKVQVEGCFKYRVEYKVLFGNEYVIYKTLPPIGLSRGDVELPFDFSLPVNGQAV</sequence>
<name>A0A975GR74_9BACT</name>
<proteinExistence type="predicted"/>
<keyword evidence="2" id="KW-1185">Reference proteome</keyword>
<dbReference type="EMBL" id="CP061800">
    <property type="protein sequence ID" value="QTA89743.1"/>
    <property type="molecule type" value="Genomic_DNA"/>
</dbReference>
<dbReference type="RefSeq" id="WP_207678233.1">
    <property type="nucleotide sequence ID" value="NZ_CP061800.1"/>
</dbReference>
<evidence type="ECO:0000313" key="1">
    <source>
        <dbReference type="EMBL" id="QTA89743.1"/>
    </source>
</evidence>